<comment type="subcellular location">
    <subcellularLocation>
        <location evidence="2">Nucleus</location>
    </subcellularLocation>
</comment>
<dbReference type="Pfam" id="PF00773">
    <property type="entry name" value="RNB"/>
    <property type="match status" value="2"/>
</dbReference>
<dbReference type="CDD" id="cd09862">
    <property type="entry name" value="PIN_Rrp44-like"/>
    <property type="match status" value="2"/>
</dbReference>
<keyword evidence="10" id="KW-0694">RNA-binding</keyword>
<dbReference type="Gene3D" id="2.40.50.700">
    <property type="match status" value="2"/>
</dbReference>
<dbReference type="InterPro" id="IPR022966">
    <property type="entry name" value="RNase_II/R_CS"/>
</dbReference>
<dbReference type="InterPro" id="IPR041505">
    <property type="entry name" value="Dis3_CSD2"/>
</dbReference>
<dbReference type="Pfam" id="PF13638">
    <property type="entry name" value="PIN_4"/>
    <property type="match status" value="2"/>
</dbReference>
<evidence type="ECO:0000256" key="3">
    <source>
        <dbReference type="ARBA" id="ARBA00005785"/>
    </source>
</evidence>
<dbReference type="InterPro" id="IPR033771">
    <property type="entry name" value="Rrp44_CSD1"/>
</dbReference>
<dbReference type="PANTHER" id="PTHR23355:SF35">
    <property type="entry name" value="EXOSOME COMPLEX EXONUCLEASE RRP44"/>
    <property type="match status" value="1"/>
</dbReference>
<accession>A0A7J7I8G4</accession>
<dbReference type="EMBL" id="JACBKZ010000001">
    <property type="protein sequence ID" value="KAF5960846.1"/>
    <property type="molecule type" value="Genomic_DNA"/>
</dbReference>
<feature type="region of interest" description="Disordered" evidence="12">
    <location>
        <begin position="287"/>
        <end position="326"/>
    </location>
</feature>
<feature type="region of interest" description="Disordered" evidence="12">
    <location>
        <begin position="1224"/>
        <end position="1265"/>
    </location>
</feature>
<dbReference type="GO" id="GO:0004519">
    <property type="term" value="F:endonuclease activity"/>
    <property type="evidence" value="ECO:0007669"/>
    <property type="project" value="TreeGrafter"/>
</dbReference>
<dbReference type="Pfam" id="PF17216">
    <property type="entry name" value="Rrp44_CSD1"/>
    <property type="match status" value="2"/>
</dbReference>
<dbReference type="InterPro" id="IPR029060">
    <property type="entry name" value="PIN-like_dom_sf"/>
</dbReference>
<dbReference type="SMART" id="SM00670">
    <property type="entry name" value="PINc"/>
    <property type="match status" value="2"/>
</dbReference>
<evidence type="ECO:0000313" key="16">
    <source>
        <dbReference type="Proteomes" id="UP000593564"/>
    </source>
</evidence>
<dbReference type="GO" id="GO:0000176">
    <property type="term" value="C:nuclear exosome (RNase complex)"/>
    <property type="evidence" value="ECO:0007669"/>
    <property type="project" value="TreeGrafter"/>
</dbReference>
<evidence type="ECO:0000256" key="11">
    <source>
        <dbReference type="ARBA" id="ARBA00023242"/>
    </source>
</evidence>
<evidence type="ECO:0000256" key="2">
    <source>
        <dbReference type="ARBA" id="ARBA00004123"/>
    </source>
</evidence>
<keyword evidence="11" id="KW-0539">Nucleus</keyword>
<sequence length="1916" mass="215754">MLQSKSFVRKTKQGKVIKVVREHYLRDDIYCGAPFCNVCDSKSARLSSSAPTILIFDTNVVLNQIDLLENPAIDDVVILSVVLEEVKNKNLSVYNRIRALCSNSTRKDTYVKAMVGESPNDRNDRAIRVAAQWYKNHLGDASRVLLITNDRENKRKATEEGISAETVESFVKSLDQPGLLDLLVQPRSEDVGMEEVEDLRPSKRKILYTEHKPMSEITAGLHCGIFHQGKLRVNRYNPFEAYVGSESIGDEIIIYGRVNMNRAFDGDIVAVELLPQDQWHEEKSLSIADEEDEEEDVHLVPSSADDAPRVPNPAQGSAGGANTVSSRPSGRIVGIIKRNWHSYCGSLEPMPMPAGTGGVAHALFVSKDRRFPKIRIQTRQLGNLLDKRIIVAVDSWDRLSRYPSGHYVRTIGVIGDRETESEVVLIENDIDSRPFTSQVLSCLPPLPWSVSCEDLANPIRQDLRHIRVFSVDPPGCKDIDDALHCTALPNGNFEVGIRAIVGLNTSNCLKVVLNIADVTNFVHPGTPLDDEATQRGTSVYLVERRIDMLPKPLTEDICSLRADVERLAFSVIWEMTPEAEIISTRFTKSVIKSCAALSYVEAQARMDDSRLMDPLTTDLRNMNVLAKVMRQRRIDRGALTLASAEVKFQIDTETHDPLDIGMYQIREANQMVEEFMLAANISVAAKILEHFPPCSLLRRHPSPTKEMLEPLLRTAAAVGLHLDVSTSKALADSLDCAVGDDPYFNKLIRILATRCMTQAVYFCSGDLSPQEFYHYGLSAPLYTHFTSPIRRYADVVVHRLLAASLGIYKLPAIFQDRPQLTSIADNLNYRHRNAQMASRASVEVHTLIYFRKRPTDTEARIVKIRSNGFIVFVPKYGIEGPVYLTARGDKGGGGEWLVDEQQQKVKKSDGSISYGVLQTVRIHMEIKIRLYDFFYTVYRAVCAEHSGVVREHYLRDDIYCGAPFCNVCDSKSARLSSSAPTILIFDTNVVLNQIDLLENPAIDDVVILSVVLEEVKNKNLSVYNRIRALCSNSTRKFFVFSNEYHRDTYVKAMVGESPNDRNDRAIRVAAQWYKNHLGDATRVLLITNDRENKRKATEEGISAETVESFVKSLGQPGLLDLLVQPHSEDVGMEEVEDLRPSKRKILYTEHKPMSEITAGLHCGIFHRGKLRVNRYNPFEAYVGSESIGDEIIIYGRVNMNRAFDGDIVAVELLPQDQWHEQKSLSIADEEDEEEEDVHLVPSSADDAPRVPNPAQGSAGGANTVFSRPSGRIVGIIKRNSHSYCGSLEPMPMPAGTGGVAHALFVSKDRRFPKIRIQTRQLENLLDKRIIVAVDSWDLLSRYPSGHYVRTIGVIGDRETESEVVLTENDIDSRPFTSQVLSCLPPLPWSVSFEDLANPIRQDLRRIRDARILMMHYIVQLYQMEILKLEFVSFDLLVLPPNSTKNIKTMTAKFIICDKRELLTRGRMILEEKFMFQVKVEPPREGGLSNFANPSTLTTNLQVRDIADVTNFVHPGTPLDDEATQRGTSVYLVERRIDMLPKPLTEDICALRADVERLAFSVIWEMTPEAEIISTRFTKSVIKSCATLSYVEAQARMDDSRLMDPLTTDLRNMNVLAKVMRQRRIDRGALTLASAEVKFQIDTETHDPLDIGMYQIREANQMVEEFMLAANISVAAKILKHFPPCSLLRRHPSPTKEMLEPLLRMAAAVGLHFDVSTSKALADSLDCAVGDDPYFNKLIRILATSCMTQAVYFCSGDLSRQEFYHYGLSAPLYTHFTSPIRRYADLNYRRRNAQMASRASVVVHILIYFRKRNVHRPFYALFLFLSLSLPTDTEARIVKVRSNGFIVFVPKYGVEGPVYLTARGDKGGGGEWLVDEQQQKVKKSDGSISYVVLQTVRIHMEVVEPQPNRPRLQLTLI</sequence>
<evidence type="ECO:0000256" key="12">
    <source>
        <dbReference type="SAM" id="MobiDB-lite"/>
    </source>
</evidence>
<proteinExistence type="inferred from homology"/>
<comment type="caution">
    <text evidence="15">The sequence shown here is derived from an EMBL/GenBank/DDBJ whole genome shotgun (WGS) entry which is preliminary data.</text>
</comment>
<evidence type="ECO:0000259" key="14">
    <source>
        <dbReference type="SMART" id="SM00955"/>
    </source>
</evidence>
<reference evidence="15 16" key="2">
    <citation type="submission" date="2020-07" db="EMBL/GenBank/DDBJ databases">
        <title>Genome assembly of wild tea tree DASZ reveals pedigree and selection history of tea varieties.</title>
        <authorList>
            <person name="Zhang W."/>
        </authorList>
    </citation>
    <scope>NUCLEOTIDE SEQUENCE [LARGE SCALE GENOMIC DNA]</scope>
    <source>
        <strain evidence="16">cv. G240</strain>
        <tissue evidence="15">Leaf</tissue>
    </source>
</reference>
<evidence type="ECO:0000256" key="1">
    <source>
        <dbReference type="ARBA" id="ARBA00001946"/>
    </source>
</evidence>
<organism evidence="15 16">
    <name type="scientific">Camellia sinensis</name>
    <name type="common">Tea plant</name>
    <name type="synonym">Thea sinensis</name>
    <dbReference type="NCBI Taxonomy" id="4442"/>
    <lineage>
        <taxon>Eukaryota</taxon>
        <taxon>Viridiplantae</taxon>
        <taxon>Streptophyta</taxon>
        <taxon>Embryophyta</taxon>
        <taxon>Tracheophyta</taxon>
        <taxon>Spermatophyta</taxon>
        <taxon>Magnoliopsida</taxon>
        <taxon>eudicotyledons</taxon>
        <taxon>Gunneridae</taxon>
        <taxon>Pentapetalae</taxon>
        <taxon>asterids</taxon>
        <taxon>Ericales</taxon>
        <taxon>Theaceae</taxon>
        <taxon>Camellia</taxon>
    </lineage>
</organism>
<dbReference type="PANTHER" id="PTHR23355">
    <property type="entry name" value="RIBONUCLEASE"/>
    <property type="match status" value="1"/>
</dbReference>
<evidence type="ECO:0000256" key="9">
    <source>
        <dbReference type="ARBA" id="ARBA00022842"/>
    </source>
</evidence>
<keyword evidence="16" id="KW-1185">Reference proteome</keyword>
<evidence type="ECO:0000259" key="13">
    <source>
        <dbReference type="SMART" id="SM00670"/>
    </source>
</evidence>
<dbReference type="PROSITE" id="PS01175">
    <property type="entry name" value="RIBONUCLEASE_II"/>
    <property type="match status" value="1"/>
</dbReference>
<dbReference type="GO" id="GO:0071031">
    <property type="term" value="P:nuclear mRNA surveillance of mRNA 3'-end processing"/>
    <property type="evidence" value="ECO:0007669"/>
    <property type="project" value="TreeGrafter"/>
</dbReference>
<dbReference type="SUPFAM" id="SSF88723">
    <property type="entry name" value="PIN domain-like"/>
    <property type="match status" value="2"/>
</dbReference>
<evidence type="ECO:0000256" key="6">
    <source>
        <dbReference type="ARBA" id="ARBA00022801"/>
    </source>
</evidence>
<feature type="domain" description="PIN" evidence="13">
    <location>
        <begin position="981"/>
        <end position="1094"/>
    </location>
</feature>
<dbReference type="InterPro" id="IPR050180">
    <property type="entry name" value="RNR_Ribonuclease"/>
</dbReference>
<name>A0A7J7I8G4_CAMSI</name>
<dbReference type="GO" id="GO:0000177">
    <property type="term" value="C:cytoplasmic exosome (RNase complex)"/>
    <property type="evidence" value="ECO:0007669"/>
    <property type="project" value="TreeGrafter"/>
</dbReference>
<dbReference type="GO" id="GO:0000175">
    <property type="term" value="F:3'-5'-RNA exonuclease activity"/>
    <property type="evidence" value="ECO:0007669"/>
    <property type="project" value="TreeGrafter"/>
</dbReference>
<keyword evidence="7" id="KW-0271">Exosome</keyword>
<comment type="similarity">
    <text evidence="3">Belongs to the RNR ribonuclease family.</text>
</comment>
<evidence type="ECO:0000256" key="7">
    <source>
        <dbReference type="ARBA" id="ARBA00022835"/>
    </source>
</evidence>
<dbReference type="InterPro" id="IPR012340">
    <property type="entry name" value="NA-bd_OB-fold"/>
</dbReference>
<dbReference type="InterPro" id="IPR033770">
    <property type="entry name" value="RRP44_S1"/>
</dbReference>
<keyword evidence="9" id="KW-0460">Magnesium</keyword>
<feature type="domain" description="PIN" evidence="13">
    <location>
        <begin position="52"/>
        <end position="155"/>
    </location>
</feature>
<evidence type="ECO:0000256" key="4">
    <source>
        <dbReference type="ARBA" id="ARBA00022552"/>
    </source>
</evidence>
<feature type="domain" description="RNB" evidence="14">
    <location>
        <begin position="1487"/>
        <end position="1812"/>
    </location>
</feature>
<dbReference type="Proteomes" id="UP000593564">
    <property type="component" value="Unassembled WGS sequence"/>
</dbReference>
<keyword evidence="5" id="KW-0540">Nuclease</keyword>
<dbReference type="GO" id="GO:0006364">
    <property type="term" value="P:rRNA processing"/>
    <property type="evidence" value="ECO:0007669"/>
    <property type="project" value="UniProtKB-KW"/>
</dbReference>
<reference evidence="16" key="1">
    <citation type="journal article" date="2020" name="Nat. Commun.">
        <title>Genome assembly of wild tea tree DASZ reveals pedigree and selection history of tea varieties.</title>
        <authorList>
            <person name="Zhang W."/>
            <person name="Zhang Y."/>
            <person name="Qiu H."/>
            <person name="Guo Y."/>
            <person name="Wan H."/>
            <person name="Zhang X."/>
            <person name="Scossa F."/>
            <person name="Alseekh S."/>
            <person name="Zhang Q."/>
            <person name="Wang P."/>
            <person name="Xu L."/>
            <person name="Schmidt M.H."/>
            <person name="Jia X."/>
            <person name="Li D."/>
            <person name="Zhu A."/>
            <person name="Guo F."/>
            <person name="Chen W."/>
            <person name="Ni D."/>
            <person name="Usadel B."/>
            <person name="Fernie A.R."/>
            <person name="Wen W."/>
        </authorList>
    </citation>
    <scope>NUCLEOTIDE SEQUENCE [LARGE SCALE GENOMIC DNA]</scope>
    <source>
        <strain evidence="16">cv. G240</strain>
    </source>
</reference>
<evidence type="ECO:0000256" key="10">
    <source>
        <dbReference type="ARBA" id="ARBA00022884"/>
    </source>
</evidence>
<dbReference type="InterPro" id="IPR002716">
    <property type="entry name" value="PIN_dom"/>
</dbReference>
<dbReference type="SMART" id="SM00955">
    <property type="entry name" value="RNB"/>
    <property type="match status" value="2"/>
</dbReference>
<comment type="cofactor">
    <cofactor evidence="1">
        <name>Mg(2+)</name>
        <dbReference type="ChEBI" id="CHEBI:18420"/>
    </cofactor>
</comment>
<dbReference type="GO" id="GO:0003723">
    <property type="term" value="F:RNA binding"/>
    <property type="evidence" value="ECO:0007669"/>
    <property type="project" value="UniProtKB-KW"/>
</dbReference>
<gene>
    <name evidence="15" type="ORF">HYC85_002055</name>
</gene>
<dbReference type="Gene3D" id="2.40.50.690">
    <property type="match status" value="2"/>
</dbReference>
<dbReference type="FunFam" id="2.40.50.700:FF:000004">
    <property type="entry name" value="Exosome complex exonuclease RRP44 homolog A"/>
    <property type="match status" value="2"/>
</dbReference>
<dbReference type="Pfam" id="PF17215">
    <property type="entry name" value="Rrp44_S1"/>
    <property type="match status" value="2"/>
</dbReference>
<dbReference type="GO" id="GO:0016075">
    <property type="term" value="P:rRNA catabolic process"/>
    <property type="evidence" value="ECO:0007669"/>
    <property type="project" value="TreeGrafter"/>
</dbReference>
<keyword evidence="6" id="KW-0378">Hydrolase</keyword>
<protein>
    <submittedName>
        <fullName evidence="15">Uncharacterized protein</fullName>
    </submittedName>
</protein>
<evidence type="ECO:0000256" key="8">
    <source>
        <dbReference type="ARBA" id="ARBA00022839"/>
    </source>
</evidence>
<feature type="domain" description="RNB" evidence="14">
    <location>
        <begin position="460"/>
        <end position="807"/>
    </location>
</feature>
<dbReference type="Gene3D" id="2.40.50.140">
    <property type="entry name" value="Nucleic acid-binding proteins"/>
    <property type="match status" value="2"/>
</dbReference>
<feature type="compositionally biased region" description="Acidic residues" evidence="12">
    <location>
        <begin position="1227"/>
        <end position="1236"/>
    </location>
</feature>
<dbReference type="Pfam" id="PF17849">
    <property type="entry name" value="OB_Dis3"/>
    <property type="match status" value="2"/>
</dbReference>
<keyword evidence="4" id="KW-0698">rRNA processing</keyword>
<dbReference type="FunFam" id="2.40.50.140:FF:000193">
    <property type="entry name" value="Exosome complex exonuclease RRP44 homolog A"/>
    <property type="match status" value="1"/>
</dbReference>
<dbReference type="Gene3D" id="3.40.50.1010">
    <property type="entry name" value="5'-nuclease"/>
    <property type="match status" value="2"/>
</dbReference>
<evidence type="ECO:0000313" key="15">
    <source>
        <dbReference type="EMBL" id="KAF5960846.1"/>
    </source>
</evidence>
<dbReference type="FunFam" id="3.40.50.1010:FF:000038">
    <property type="entry name" value="Exosome complex exonuclease RRP44"/>
    <property type="match status" value="2"/>
</dbReference>
<evidence type="ECO:0000256" key="5">
    <source>
        <dbReference type="ARBA" id="ARBA00022722"/>
    </source>
</evidence>
<keyword evidence="8" id="KW-0269">Exonuclease</keyword>
<dbReference type="FunFam" id="2.40.50.690:FF:000006">
    <property type="entry name" value="Exosome complex exonuclease RRP44 homolog A"/>
    <property type="match status" value="2"/>
</dbReference>
<dbReference type="InterPro" id="IPR001900">
    <property type="entry name" value="RNase_II/R"/>
</dbReference>
<dbReference type="SUPFAM" id="SSF50249">
    <property type="entry name" value="Nucleic acid-binding proteins"/>
    <property type="match status" value="7"/>
</dbReference>